<keyword evidence="3" id="KW-0819">tRNA processing</keyword>
<evidence type="ECO:0000256" key="2">
    <source>
        <dbReference type="ARBA" id="ARBA00022679"/>
    </source>
</evidence>
<dbReference type="InterPro" id="IPR002646">
    <property type="entry name" value="PolA_pol_head_dom"/>
</dbReference>
<feature type="domain" description="Poly A polymerase head" evidence="9">
    <location>
        <begin position="36"/>
        <end position="156"/>
    </location>
</feature>
<keyword evidence="6" id="KW-0547">Nucleotide-binding</keyword>
<evidence type="ECO:0000259" key="10">
    <source>
        <dbReference type="Pfam" id="PF12627"/>
    </source>
</evidence>
<evidence type="ECO:0000256" key="1">
    <source>
        <dbReference type="ARBA" id="ARBA00001946"/>
    </source>
</evidence>
<keyword evidence="12" id="KW-1185">Reference proteome</keyword>
<dbReference type="EMBL" id="BMFA01000001">
    <property type="protein sequence ID" value="GGB34800.1"/>
    <property type="molecule type" value="Genomic_DNA"/>
</dbReference>
<dbReference type="GO" id="GO:0008033">
    <property type="term" value="P:tRNA processing"/>
    <property type="evidence" value="ECO:0007669"/>
    <property type="project" value="UniProtKB-KW"/>
</dbReference>
<evidence type="ECO:0000313" key="12">
    <source>
        <dbReference type="Proteomes" id="UP000605148"/>
    </source>
</evidence>
<comment type="similarity">
    <text evidence="8">Belongs to the tRNA nucleotidyltransferase/poly(A) polymerase family.</text>
</comment>
<dbReference type="Pfam" id="PF01743">
    <property type="entry name" value="PolyA_pol"/>
    <property type="match status" value="1"/>
</dbReference>
<dbReference type="AlphaFoldDB" id="A0A916WUZ7"/>
<dbReference type="GO" id="GO:0046872">
    <property type="term" value="F:metal ion binding"/>
    <property type="evidence" value="ECO:0007669"/>
    <property type="project" value="UniProtKB-KW"/>
</dbReference>
<dbReference type="GO" id="GO:0000049">
    <property type="term" value="F:tRNA binding"/>
    <property type="evidence" value="ECO:0007669"/>
    <property type="project" value="TreeGrafter"/>
</dbReference>
<reference evidence="11" key="2">
    <citation type="submission" date="2020-09" db="EMBL/GenBank/DDBJ databases">
        <authorList>
            <person name="Sun Q."/>
            <person name="Zhou Y."/>
        </authorList>
    </citation>
    <scope>NUCLEOTIDE SEQUENCE</scope>
    <source>
        <strain evidence="11">CGMCC 1.12426</strain>
    </source>
</reference>
<dbReference type="InterPro" id="IPR050264">
    <property type="entry name" value="Bact_CCA-adding_enz_type3_sf"/>
</dbReference>
<dbReference type="OrthoDB" id="9805698at2"/>
<dbReference type="SUPFAM" id="SSF81891">
    <property type="entry name" value="Poly A polymerase C-terminal region-like"/>
    <property type="match status" value="1"/>
</dbReference>
<evidence type="ECO:0000256" key="8">
    <source>
        <dbReference type="RuleBase" id="RU003953"/>
    </source>
</evidence>
<dbReference type="Proteomes" id="UP000605148">
    <property type="component" value="Unassembled WGS sequence"/>
</dbReference>
<dbReference type="GO" id="GO:0016779">
    <property type="term" value="F:nucleotidyltransferase activity"/>
    <property type="evidence" value="ECO:0007669"/>
    <property type="project" value="UniProtKB-KW"/>
</dbReference>
<dbReference type="PANTHER" id="PTHR46173">
    <property type="entry name" value="CCA TRNA NUCLEOTIDYLTRANSFERASE 1, MITOCHONDRIAL"/>
    <property type="match status" value="1"/>
</dbReference>
<protein>
    <submittedName>
        <fullName evidence="11">Poly(A) polymerase</fullName>
    </submittedName>
</protein>
<keyword evidence="7" id="KW-0460">Magnesium</keyword>
<dbReference type="PANTHER" id="PTHR46173:SF1">
    <property type="entry name" value="CCA TRNA NUCLEOTIDYLTRANSFERASE 1, MITOCHONDRIAL"/>
    <property type="match status" value="1"/>
</dbReference>
<evidence type="ECO:0000256" key="7">
    <source>
        <dbReference type="ARBA" id="ARBA00022842"/>
    </source>
</evidence>
<keyword evidence="8" id="KW-0694">RNA-binding</keyword>
<proteinExistence type="inferred from homology"/>
<sequence>MVDPSSAPRLSNAPWLSAPGIQAVFRAVESLGEDIRAVGGAVRNTILECPVADIDLATTARPEAVLAAAEAAGLRSIPTGLDHGTVTIIADGAPYEVTTLRQDVETFGRQAKVVFGRDWRADALRRDFSMNALYADRAGTIHDPLNGLPDCLARRVRFIGDPATRIREDYLRILRFFRIHAAYGKGAFDNDGLLACIRQRDGLRQLSAERIGMEMKRLVAAPGAAEALAVMEDAGLLEITTAGVSRIADFRALRSLDQEAPETRHATLGFAVLSGFVDEDLDRIADRFRLSNAERNRMHGALRAAALMPQTPSGDVPIKTALYRVGREAAIEGVLAAWARARAKGAPPDVDEDFRAVLHAGRTLPIPDFPLKGRDFIEFGLAPGPELGRAMKALEAFWIDSGFDIGRDELLAKLAMSGSASVDT</sequence>
<evidence type="ECO:0000256" key="5">
    <source>
        <dbReference type="ARBA" id="ARBA00022723"/>
    </source>
</evidence>
<dbReference type="SUPFAM" id="SSF81301">
    <property type="entry name" value="Nucleotidyltransferase"/>
    <property type="match status" value="1"/>
</dbReference>
<evidence type="ECO:0000256" key="3">
    <source>
        <dbReference type="ARBA" id="ARBA00022694"/>
    </source>
</evidence>
<evidence type="ECO:0000256" key="4">
    <source>
        <dbReference type="ARBA" id="ARBA00022695"/>
    </source>
</evidence>
<gene>
    <name evidence="11" type="primary">papS</name>
    <name evidence="11" type="ORF">GCM10011316_03610</name>
</gene>
<keyword evidence="5" id="KW-0479">Metal-binding</keyword>
<comment type="cofactor">
    <cofactor evidence="1">
        <name>Mg(2+)</name>
        <dbReference type="ChEBI" id="CHEBI:18420"/>
    </cofactor>
</comment>
<accession>A0A916WUZ7</accession>
<feature type="domain" description="tRNA nucleotidyltransferase/poly(A) polymerase RNA and SrmB- binding" evidence="10">
    <location>
        <begin position="195"/>
        <end position="239"/>
    </location>
</feature>
<dbReference type="Gene3D" id="1.10.3090.10">
    <property type="entry name" value="cca-adding enzyme, domain 2"/>
    <property type="match status" value="1"/>
</dbReference>
<dbReference type="InterPro" id="IPR043519">
    <property type="entry name" value="NT_sf"/>
</dbReference>
<keyword evidence="2 8" id="KW-0808">Transferase</keyword>
<reference evidence="11" key="1">
    <citation type="journal article" date="2014" name="Int. J. Syst. Evol. Microbiol.">
        <title>Complete genome sequence of Corynebacterium casei LMG S-19264T (=DSM 44701T), isolated from a smear-ripened cheese.</title>
        <authorList>
            <consortium name="US DOE Joint Genome Institute (JGI-PGF)"/>
            <person name="Walter F."/>
            <person name="Albersmeier A."/>
            <person name="Kalinowski J."/>
            <person name="Ruckert C."/>
        </authorList>
    </citation>
    <scope>NUCLEOTIDE SEQUENCE</scope>
    <source>
        <strain evidence="11">CGMCC 1.12426</strain>
    </source>
</reference>
<dbReference type="InterPro" id="IPR032828">
    <property type="entry name" value="PolyA_RNA-bd"/>
</dbReference>
<dbReference type="Pfam" id="PF12627">
    <property type="entry name" value="PolyA_pol_RNAbd"/>
    <property type="match status" value="1"/>
</dbReference>
<organism evidence="11 12">
    <name type="scientific">Roseibium aquae</name>
    <dbReference type="NCBI Taxonomy" id="1323746"/>
    <lineage>
        <taxon>Bacteria</taxon>
        <taxon>Pseudomonadati</taxon>
        <taxon>Pseudomonadota</taxon>
        <taxon>Alphaproteobacteria</taxon>
        <taxon>Hyphomicrobiales</taxon>
        <taxon>Stappiaceae</taxon>
        <taxon>Roseibium</taxon>
    </lineage>
</organism>
<name>A0A916WUZ7_9HYPH</name>
<evidence type="ECO:0000259" key="9">
    <source>
        <dbReference type="Pfam" id="PF01743"/>
    </source>
</evidence>
<dbReference type="Gene3D" id="3.30.460.10">
    <property type="entry name" value="Beta Polymerase, domain 2"/>
    <property type="match status" value="1"/>
</dbReference>
<comment type="caution">
    <text evidence="11">The sequence shown here is derived from an EMBL/GenBank/DDBJ whole genome shotgun (WGS) entry which is preliminary data.</text>
</comment>
<evidence type="ECO:0000256" key="6">
    <source>
        <dbReference type="ARBA" id="ARBA00022741"/>
    </source>
</evidence>
<keyword evidence="4" id="KW-0548">Nucleotidyltransferase</keyword>
<dbReference type="GO" id="GO:0000166">
    <property type="term" value="F:nucleotide binding"/>
    <property type="evidence" value="ECO:0007669"/>
    <property type="project" value="UniProtKB-KW"/>
</dbReference>
<evidence type="ECO:0000313" key="11">
    <source>
        <dbReference type="EMBL" id="GGB34800.1"/>
    </source>
</evidence>
<dbReference type="RefSeq" id="WP_150493849.1">
    <property type="nucleotide sequence ID" value="NZ_BMFA01000001.1"/>
</dbReference>